<dbReference type="InterPro" id="IPR058163">
    <property type="entry name" value="LysR-type_TF_proteobact-type"/>
</dbReference>
<evidence type="ECO:0000256" key="4">
    <source>
        <dbReference type="ARBA" id="ARBA00023163"/>
    </source>
</evidence>
<dbReference type="PANTHER" id="PTHR30537">
    <property type="entry name" value="HTH-TYPE TRANSCRIPTIONAL REGULATOR"/>
    <property type="match status" value="1"/>
</dbReference>
<proteinExistence type="inferred from homology"/>
<dbReference type="Gene3D" id="1.10.10.10">
    <property type="entry name" value="Winged helix-like DNA-binding domain superfamily/Winged helix DNA-binding domain"/>
    <property type="match status" value="1"/>
</dbReference>
<dbReference type="FunFam" id="1.10.10.10:FF:000001">
    <property type="entry name" value="LysR family transcriptional regulator"/>
    <property type="match status" value="1"/>
</dbReference>
<dbReference type="SUPFAM" id="SSF46785">
    <property type="entry name" value="Winged helix' DNA-binding domain"/>
    <property type="match status" value="1"/>
</dbReference>
<dbReference type="InterPro" id="IPR036388">
    <property type="entry name" value="WH-like_DNA-bd_sf"/>
</dbReference>
<dbReference type="OrthoDB" id="9786526at2"/>
<keyword evidence="7" id="KW-1185">Reference proteome</keyword>
<dbReference type="Proteomes" id="UP000293398">
    <property type="component" value="Unassembled WGS sequence"/>
</dbReference>
<evidence type="ECO:0000313" key="6">
    <source>
        <dbReference type="EMBL" id="RZT92172.1"/>
    </source>
</evidence>
<evidence type="ECO:0000259" key="5">
    <source>
        <dbReference type="PROSITE" id="PS50931"/>
    </source>
</evidence>
<dbReference type="PRINTS" id="PR00039">
    <property type="entry name" value="HTHLYSR"/>
</dbReference>
<dbReference type="CDD" id="cd08471">
    <property type="entry name" value="PBP2_CrgA_like_2"/>
    <property type="match status" value="1"/>
</dbReference>
<dbReference type="AlphaFoldDB" id="A0A4Q7VBK0"/>
<dbReference type="RefSeq" id="WP_130304933.1">
    <property type="nucleotide sequence ID" value="NZ_SHKO01000004.1"/>
</dbReference>
<dbReference type="GO" id="GO:0006351">
    <property type="term" value="P:DNA-templated transcription"/>
    <property type="evidence" value="ECO:0007669"/>
    <property type="project" value="TreeGrafter"/>
</dbReference>
<feature type="domain" description="HTH lysR-type" evidence="5">
    <location>
        <begin position="1"/>
        <end position="59"/>
    </location>
</feature>
<dbReference type="EMBL" id="SHKO01000004">
    <property type="protein sequence ID" value="RZT92172.1"/>
    <property type="molecule type" value="Genomic_DNA"/>
</dbReference>
<dbReference type="Pfam" id="PF03466">
    <property type="entry name" value="LysR_substrate"/>
    <property type="match status" value="1"/>
</dbReference>
<comment type="similarity">
    <text evidence="1">Belongs to the LysR transcriptional regulatory family.</text>
</comment>
<accession>A0A4Q7VBK0</accession>
<evidence type="ECO:0000256" key="2">
    <source>
        <dbReference type="ARBA" id="ARBA00023015"/>
    </source>
</evidence>
<comment type="caution">
    <text evidence="6">The sequence shown here is derived from an EMBL/GenBank/DDBJ whole genome shotgun (WGS) entry which is preliminary data.</text>
</comment>
<dbReference type="GO" id="GO:0003700">
    <property type="term" value="F:DNA-binding transcription factor activity"/>
    <property type="evidence" value="ECO:0007669"/>
    <property type="project" value="InterPro"/>
</dbReference>
<protein>
    <submittedName>
        <fullName evidence="6">LysR family transcriptional regulator</fullName>
    </submittedName>
</protein>
<dbReference type="InterPro" id="IPR005119">
    <property type="entry name" value="LysR_subst-bd"/>
</dbReference>
<dbReference type="InterPro" id="IPR036390">
    <property type="entry name" value="WH_DNA-bd_sf"/>
</dbReference>
<dbReference type="Gene3D" id="3.40.190.290">
    <property type="match status" value="1"/>
</dbReference>
<dbReference type="SUPFAM" id="SSF53850">
    <property type="entry name" value="Periplasmic binding protein-like II"/>
    <property type="match status" value="1"/>
</dbReference>
<dbReference type="InterPro" id="IPR000847">
    <property type="entry name" value="LysR_HTH_N"/>
</dbReference>
<dbReference type="GO" id="GO:0043565">
    <property type="term" value="F:sequence-specific DNA binding"/>
    <property type="evidence" value="ECO:0007669"/>
    <property type="project" value="TreeGrafter"/>
</dbReference>
<organism evidence="6 7">
    <name type="scientific">Advenella incenata</name>
    <dbReference type="NCBI Taxonomy" id="267800"/>
    <lineage>
        <taxon>Bacteria</taxon>
        <taxon>Pseudomonadati</taxon>
        <taxon>Pseudomonadota</taxon>
        <taxon>Betaproteobacteria</taxon>
        <taxon>Burkholderiales</taxon>
        <taxon>Alcaligenaceae</taxon>
    </lineage>
</organism>
<name>A0A4Q7VBK0_9BURK</name>
<evidence type="ECO:0000256" key="1">
    <source>
        <dbReference type="ARBA" id="ARBA00009437"/>
    </source>
</evidence>
<gene>
    <name evidence="6" type="ORF">EV681_4081</name>
</gene>
<dbReference type="Pfam" id="PF00126">
    <property type="entry name" value="HTH_1"/>
    <property type="match status" value="1"/>
</dbReference>
<sequence>MDRLRAMSIFVSVAQAESFSAAARSLGMSAPAVTRAISELETHLGVRLLTRTTRIVRTTDAGVRYLEDARRVIAEADEADEAVSGITAEPQGRLAITAPALFGRMFVTPIVVRYLRRYPAVNVTSLFVDRVVNLIEEGLDAGLRIGHLPDSSMKAIRVGQVRTVVCASPAYLAAHGVPGTPDQLHSHTIITTSGISPVPEWRFVHQDKTSAVRMTPRLTLTTNDAAIEAVLAGFGITRLLSYQIAPYLACGKLEIVLHDYEPAPLPIHVIHRENRQAAAKVRTFVDMAVSSLRADAALAYRA</sequence>
<reference evidence="6 7" key="1">
    <citation type="submission" date="2019-02" db="EMBL/GenBank/DDBJ databases">
        <title>Genomic Encyclopedia of Type Strains, Phase IV (KMG-IV): sequencing the most valuable type-strain genomes for metagenomic binning, comparative biology and taxonomic classification.</title>
        <authorList>
            <person name="Goeker M."/>
        </authorList>
    </citation>
    <scope>NUCLEOTIDE SEQUENCE [LARGE SCALE GENOMIC DNA]</scope>
    <source>
        <strain evidence="6 7">DSM 23814</strain>
    </source>
</reference>
<evidence type="ECO:0000313" key="7">
    <source>
        <dbReference type="Proteomes" id="UP000293398"/>
    </source>
</evidence>
<dbReference type="PROSITE" id="PS50931">
    <property type="entry name" value="HTH_LYSR"/>
    <property type="match status" value="1"/>
</dbReference>
<keyword evidence="4" id="KW-0804">Transcription</keyword>
<keyword evidence="2" id="KW-0805">Transcription regulation</keyword>
<keyword evidence="3" id="KW-0238">DNA-binding</keyword>
<evidence type="ECO:0000256" key="3">
    <source>
        <dbReference type="ARBA" id="ARBA00023125"/>
    </source>
</evidence>
<dbReference type="PANTHER" id="PTHR30537:SF5">
    <property type="entry name" value="HTH-TYPE TRANSCRIPTIONAL ACTIVATOR TTDR-RELATED"/>
    <property type="match status" value="1"/>
</dbReference>